<evidence type="ECO:0000259" key="10">
    <source>
        <dbReference type="PROSITE" id="PS50033"/>
    </source>
</evidence>
<comment type="similarity">
    <text evidence="3 8">Belongs to the DDOST 48 kDa subunit family.</text>
</comment>
<comment type="caution">
    <text evidence="8">Lacks conserved residue(s) required for the propagation of feature annotation.</text>
</comment>
<comment type="subcellular location">
    <subcellularLocation>
        <location evidence="8">Endoplasmic reticulum membrane</location>
        <topology evidence="8">Single-pass type I membrane protein</topology>
    </subcellularLocation>
    <subcellularLocation>
        <location evidence="1">Membrane</location>
        <topology evidence="1">Single-pass type I membrane protein</topology>
    </subcellularLocation>
</comment>
<feature type="region of interest" description="Disordered" evidence="9">
    <location>
        <begin position="250"/>
        <end position="295"/>
    </location>
</feature>
<keyword evidence="6 8" id="KW-1133">Transmembrane helix</keyword>
<keyword evidence="4 8" id="KW-0812">Transmembrane</keyword>
<dbReference type="UniPathway" id="UPA00378"/>
<dbReference type="InterPro" id="IPR055457">
    <property type="entry name" value="OST48_N"/>
</dbReference>
<evidence type="ECO:0000259" key="11">
    <source>
        <dbReference type="PROSITE" id="PS51399"/>
    </source>
</evidence>
<evidence type="ECO:0000256" key="4">
    <source>
        <dbReference type="ARBA" id="ARBA00022692"/>
    </source>
</evidence>
<dbReference type="PANTHER" id="PTHR10830:SF0">
    <property type="entry name" value="DOLICHYL-DIPHOSPHOOLIGOSACCHARIDE--PROTEIN GLYCOSYLTRANSFERASE 48 KDA SUBUNIT"/>
    <property type="match status" value="1"/>
</dbReference>
<evidence type="ECO:0000256" key="6">
    <source>
        <dbReference type="ARBA" id="ARBA00022989"/>
    </source>
</evidence>
<gene>
    <name evidence="12" type="ORF">APUTEX25_000474</name>
</gene>
<feature type="domain" description="UBX" evidence="10">
    <location>
        <begin position="290"/>
        <end position="366"/>
    </location>
</feature>
<sequence>GAISMATPEEIQQFMAITSSDEQTAKSHLSTAGNDVLAAVEQYFAHAALLQKREQETTRPRASSGTSGSRSSQARNVRSLSDYSDLEEADESEHNEYYAGGEKSGQVVRGAPKPGARDVDDVEGVFEAAQAAGARQGTASDMPAVQGRPRFAGLGRTLAGGVAGPSTSQGGALAVRTVAIYFYRNGYFRVDDGEGRAMADPANADFMQAIMRGQCPAELEPADPSQPVNVNLLRKDEDWVEAEATQGRAFTGQANRLGGETAPDPAPVAAAAPAPSQPAPGGGAWEGPDASAPTTSIQLRLSDGGRLVAKFNLTHTVGDIKRFLRTARPDLGPGLQLATAFPAARLEDDGLSIEQAGLANAVSRVLVLMDEPSLAETHSRFLGGLRAQGHDLDVQPIDAASLRLVRWGDWIYDKQVILGGRKGLGGALDVALVLQFFDAGHDVILALDPAAGPELRELASELGVDVDAAEARVLDHSAYDGALAATAHDVVHADVSVGLNRHVFPAGIHGPVLFSGAGLSVSPESSTAFVALNAGPTAYGGEPGKAVTVARLAGRGVGLVALIQARNNARAAVTASLDLLSDAFFSAQAISPEGKSLGSSANEAAVDALARWALSQRGVLIVRSVSHRVVGGEVEPERYRVKDEVEFSVRIDRLTDGEVAPYAAEDVQVELTMLDPHVRATLTHDGAGTFSARVTAPDAYGVFKWVLSYRRRGLTGLELSRTVPIRPFAHDEYERFIFQAYPYYGSIFSLMAAFLATGAAFLYTNGDRDPAARARPSYPQATRGTCLHAFWNRGDQVHSFSIASLPRVFFGIELWRSRPSPQMSVLQLPETGPLAFLKGHKLGLGTPAFIKAHFDAWTATQAIWVDVVSATSFGGVQGSLLGALMGSMSQMTASAPGAAGNPAQLMSLGTPFQQARNFAVMTGVNAGISTLMRRVRGVEDVQNALVSAFGSGVCFSLVSGMGKPGAQPGSGTANPLMAAFSAGVVFALFQGAFYKLGERFAGGSRAVDDDYVKVKAMLDTLGMSKYERNFKKGLLEDRTIGLWDSSSLAEVRVPPGPRLLILDHVDQYRHLLKPAGPLPRG</sequence>
<dbReference type="InterPro" id="IPR055459">
    <property type="entry name" value="OST48_MD"/>
</dbReference>
<dbReference type="Gene3D" id="3.30.420.210">
    <property type="entry name" value="SEP domain"/>
    <property type="match status" value="1"/>
</dbReference>
<keyword evidence="5 8" id="KW-0256">Endoplasmic reticulum</keyword>
<evidence type="ECO:0000256" key="9">
    <source>
        <dbReference type="SAM" id="MobiDB-lite"/>
    </source>
</evidence>
<dbReference type="InterPro" id="IPR029071">
    <property type="entry name" value="Ubiquitin-like_domsf"/>
</dbReference>
<feature type="compositionally biased region" description="Polar residues" evidence="9">
    <location>
        <begin position="73"/>
        <end position="82"/>
    </location>
</feature>
<accession>A0A3M7KX82</accession>
<evidence type="ECO:0000256" key="1">
    <source>
        <dbReference type="ARBA" id="ARBA00004479"/>
    </source>
</evidence>
<comment type="function">
    <text evidence="8">Subunit of the oligosaccharyl transferase (OST) complex that catalyzes the initial transfer of a defined glycan (Glc(3)Man(9)GlcNAc(2) in eukaryotes) from the lipid carrier dolichol-pyrophosphate to an asparagine residue within an Asn-X-Ser/Thr consensus motif in nascent polypeptide chains, the first step in protein N-glycosylation. N-glycosylation occurs cotranslationally and the complex associates with the Sec61 complex at the channel-forming translocon complex that mediates protein translocation across the endoplasmic reticulum (ER).</text>
</comment>
<evidence type="ECO:0000256" key="8">
    <source>
        <dbReference type="RuleBase" id="RU361142"/>
    </source>
</evidence>
<feature type="transmembrane region" description="Helical" evidence="8">
    <location>
        <begin position="973"/>
        <end position="994"/>
    </location>
</feature>
<proteinExistence type="inferred from homology"/>
<dbReference type="AlphaFoldDB" id="A0A3M7KX82"/>
<feature type="non-terminal residue" evidence="12">
    <location>
        <position position="1"/>
    </location>
</feature>
<dbReference type="InterPro" id="IPR001012">
    <property type="entry name" value="UBX_dom"/>
</dbReference>
<dbReference type="SUPFAM" id="SSF54236">
    <property type="entry name" value="Ubiquitin-like"/>
    <property type="match status" value="1"/>
</dbReference>
<dbReference type="Pfam" id="PF14555">
    <property type="entry name" value="UBA_4"/>
    <property type="match status" value="1"/>
</dbReference>
<dbReference type="Pfam" id="PF08059">
    <property type="entry name" value="SEP"/>
    <property type="match status" value="1"/>
</dbReference>
<reference evidence="13" key="1">
    <citation type="journal article" date="2018" name="Algal Res.">
        <title>Characterization of plant carbon substrate utilization by Auxenochlorella protothecoides.</title>
        <authorList>
            <person name="Vogler B.W."/>
            <person name="Starkenburg S.R."/>
            <person name="Sudasinghe N."/>
            <person name="Schambach J.Y."/>
            <person name="Rollin J.A."/>
            <person name="Pattathil S."/>
            <person name="Barry A.N."/>
        </authorList>
    </citation>
    <scope>NUCLEOTIDE SEQUENCE [LARGE SCALE GENOMIC DNA]</scope>
    <source>
        <strain evidence="13">UTEX 25</strain>
    </source>
</reference>
<dbReference type="Pfam" id="PF03345">
    <property type="entry name" value="OST48_N"/>
    <property type="match status" value="1"/>
</dbReference>
<feature type="region of interest" description="Disordered" evidence="9">
    <location>
        <begin position="51"/>
        <end position="118"/>
    </location>
</feature>
<dbReference type="Gene3D" id="1.10.8.10">
    <property type="entry name" value="DNA helicase RuvA subunit, C-terminal domain"/>
    <property type="match status" value="1"/>
</dbReference>
<evidence type="ECO:0000313" key="12">
    <source>
        <dbReference type="EMBL" id="RMZ54957.1"/>
    </source>
</evidence>
<comment type="subunit">
    <text evidence="8">Component of the oligosaccharyltransferase (OST) complex.</text>
</comment>
<dbReference type="SUPFAM" id="SSF102848">
    <property type="entry name" value="NSFL1 (p97 ATPase) cofactor p47, SEP domain"/>
    <property type="match status" value="1"/>
</dbReference>
<dbReference type="GO" id="GO:0018279">
    <property type="term" value="P:protein N-linked glycosylation via asparagine"/>
    <property type="evidence" value="ECO:0007669"/>
    <property type="project" value="UniProtKB-UniRule"/>
</dbReference>
<dbReference type="CDD" id="cd09487">
    <property type="entry name" value="SAM_superfamily"/>
    <property type="match status" value="1"/>
</dbReference>
<dbReference type="PANTHER" id="PTHR10830">
    <property type="entry name" value="DOLICHYL-DIPHOSPHOOLIGOSACCHARIDE--PROTEIN GLYCOSYLTRANSFERASE 48 KDA SUBUNIT"/>
    <property type="match status" value="1"/>
</dbReference>
<dbReference type="Pfam" id="PF00789">
    <property type="entry name" value="UBX"/>
    <property type="match status" value="1"/>
</dbReference>
<evidence type="ECO:0000256" key="5">
    <source>
        <dbReference type="ARBA" id="ARBA00022824"/>
    </source>
</evidence>
<dbReference type="Proteomes" id="UP000279271">
    <property type="component" value="Unassembled WGS sequence"/>
</dbReference>
<dbReference type="Gene3D" id="3.10.20.90">
    <property type="entry name" value="Phosphatidylinositol 3-kinase Catalytic Subunit, Chain A, domain 1"/>
    <property type="match status" value="1"/>
</dbReference>
<evidence type="ECO:0000256" key="7">
    <source>
        <dbReference type="ARBA" id="ARBA00023136"/>
    </source>
</evidence>
<evidence type="ECO:0000313" key="13">
    <source>
        <dbReference type="Proteomes" id="UP000279271"/>
    </source>
</evidence>
<comment type="pathway">
    <text evidence="2 8">Protein modification; protein glycosylation.</text>
</comment>
<feature type="transmembrane region" description="Helical" evidence="8">
    <location>
        <begin position="743"/>
        <end position="763"/>
    </location>
</feature>
<evidence type="ECO:0000256" key="2">
    <source>
        <dbReference type="ARBA" id="ARBA00004922"/>
    </source>
</evidence>
<dbReference type="PROSITE" id="PS50033">
    <property type="entry name" value="UBX"/>
    <property type="match status" value="1"/>
</dbReference>
<comment type="caution">
    <text evidence="12">The sequence shown here is derived from an EMBL/GenBank/DDBJ whole genome shotgun (WGS) entry which is preliminary data.</text>
</comment>
<dbReference type="EMBL" id="QOKY01000172">
    <property type="protein sequence ID" value="RMZ54957.1"/>
    <property type="molecule type" value="Genomic_DNA"/>
</dbReference>
<evidence type="ECO:0000256" key="3">
    <source>
        <dbReference type="ARBA" id="ARBA00008743"/>
    </source>
</evidence>
<dbReference type="Pfam" id="PF23358">
    <property type="entry name" value="OST48_MD"/>
    <property type="match status" value="1"/>
</dbReference>
<dbReference type="GO" id="GO:0008250">
    <property type="term" value="C:oligosaccharyltransferase complex"/>
    <property type="evidence" value="ECO:0007669"/>
    <property type="project" value="TreeGrafter"/>
</dbReference>
<dbReference type="SMART" id="SM00553">
    <property type="entry name" value="SEP"/>
    <property type="match status" value="1"/>
</dbReference>
<dbReference type="CDD" id="cd01770">
    <property type="entry name" value="UBX_UBXN2"/>
    <property type="match status" value="1"/>
</dbReference>
<dbReference type="InterPro" id="IPR005013">
    <property type="entry name" value="DDOST_48_kDa_subunit"/>
</dbReference>
<dbReference type="InterPro" id="IPR036241">
    <property type="entry name" value="NSFL1C_SEP_dom_sf"/>
</dbReference>
<feature type="compositionally biased region" description="Acidic residues" evidence="9">
    <location>
        <begin position="84"/>
        <end position="93"/>
    </location>
</feature>
<name>A0A3M7KX82_AUXPR</name>
<feature type="compositionally biased region" description="Low complexity" evidence="9">
    <location>
        <begin position="60"/>
        <end position="72"/>
    </location>
</feature>
<organism evidence="12 13">
    <name type="scientific">Auxenochlorella protothecoides</name>
    <name type="common">Green microalga</name>
    <name type="synonym">Chlorella protothecoides</name>
    <dbReference type="NCBI Taxonomy" id="3075"/>
    <lineage>
        <taxon>Eukaryota</taxon>
        <taxon>Viridiplantae</taxon>
        <taxon>Chlorophyta</taxon>
        <taxon>core chlorophytes</taxon>
        <taxon>Trebouxiophyceae</taxon>
        <taxon>Chlorellales</taxon>
        <taxon>Chlorellaceae</taxon>
        <taxon>Auxenochlorella</taxon>
    </lineage>
</organism>
<dbReference type="InterPro" id="IPR012989">
    <property type="entry name" value="SEP_domain"/>
</dbReference>
<feature type="transmembrane region" description="Helical" evidence="8">
    <location>
        <begin position="941"/>
        <end position="961"/>
    </location>
</feature>
<protein>
    <recommendedName>
        <fullName evidence="8">Dolichyl-diphosphooligosaccharide--protein glycosyltransferase 48 kDa subunit</fullName>
        <shortName evidence="8">Oligosaccharyl transferase 48 kDa subunit</shortName>
    </recommendedName>
</protein>
<keyword evidence="7 8" id="KW-0472">Membrane</keyword>
<dbReference type="PROSITE" id="PS51399">
    <property type="entry name" value="SEP"/>
    <property type="match status" value="1"/>
</dbReference>
<feature type="domain" description="SEP" evidence="11">
    <location>
        <begin position="175"/>
        <end position="240"/>
    </location>
</feature>